<dbReference type="RefSeq" id="WP_127198625.1">
    <property type="nucleotide sequence ID" value="NZ_RZNX01000002.1"/>
</dbReference>
<keyword evidence="1" id="KW-0812">Transmembrane</keyword>
<feature type="transmembrane region" description="Helical" evidence="1">
    <location>
        <begin position="6"/>
        <end position="21"/>
    </location>
</feature>
<dbReference type="InterPro" id="IPR025441">
    <property type="entry name" value="DUF4181"/>
</dbReference>
<evidence type="ECO:0000256" key="1">
    <source>
        <dbReference type="SAM" id="Phobius"/>
    </source>
</evidence>
<dbReference type="EMBL" id="RZNX01000002">
    <property type="protein sequence ID" value="RUT33511.1"/>
    <property type="molecule type" value="Genomic_DNA"/>
</dbReference>
<keyword evidence="3" id="KW-1185">Reference proteome</keyword>
<dbReference type="AlphaFoldDB" id="A0A3S1B749"/>
<gene>
    <name evidence="2" type="ORF">EJP77_07645</name>
</gene>
<protein>
    <submittedName>
        <fullName evidence="2">DUF4181 domain-containing protein</fullName>
    </submittedName>
</protein>
<dbReference type="OrthoDB" id="2626526at2"/>
<dbReference type="Proteomes" id="UP000272464">
    <property type="component" value="Unassembled WGS sequence"/>
</dbReference>
<reference evidence="2 3" key="1">
    <citation type="submission" date="2018-12" db="EMBL/GenBank/DDBJ databases">
        <authorList>
            <person name="Sun L."/>
            <person name="Chen Z."/>
        </authorList>
    </citation>
    <scope>NUCLEOTIDE SEQUENCE [LARGE SCALE GENOMIC DNA]</scope>
    <source>
        <strain evidence="2 3">3-5-3</strain>
    </source>
</reference>
<feature type="transmembrane region" description="Helical" evidence="1">
    <location>
        <begin position="67"/>
        <end position="87"/>
    </location>
</feature>
<dbReference type="Pfam" id="PF13789">
    <property type="entry name" value="DUF4181"/>
    <property type="match status" value="1"/>
</dbReference>
<name>A0A3S1B749_9BACL</name>
<sequence length="117" mass="13018">MWSGGFVIIGMILSISSNLLRRWLVGDAEQAELSRTGRKVDLWGKVILLLFIIGCIVVMVIEDRLKGAALKWLMIITISLAGGFQTFIDWKYRKGSKEYLAPLIVVALGVTLVLLLL</sequence>
<keyword evidence="1" id="KW-1133">Transmembrane helix</keyword>
<organism evidence="2 3">
    <name type="scientific">Paenibacillus zeisoli</name>
    <dbReference type="NCBI Taxonomy" id="2496267"/>
    <lineage>
        <taxon>Bacteria</taxon>
        <taxon>Bacillati</taxon>
        <taxon>Bacillota</taxon>
        <taxon>Bacilli</taxon>
        <taxon>Bacillales</taxon>
        <taxon>Paenibacillaceae</taxon>
        <taxon>Paenibacillus</taxon>
    </lineage>
</organism>
<evidence type="ECO:0000313" key="2">
    <source>
        <dbReference type="EMBL" id="RUT33511.1"/>
    </source>
</evidence>
<evidence type="ECO:0000313" key="3">
    <source>
        <dbReference type="Proteomes" id="UP000272464"/>
    </source>
</evidence>
<proteinExistence type="predicted"/>
<keyword evidence="1" id="KW-0472">Membrane</keyword>
<feature type="transmembrane region" description="Helical" evidence="1">
    <location>
        <begin position="99"/>
        <end position="116"/>
    </location>
</feature>
<feature type="transmembrane region" description="Helical" evidence="1">
    <location>
        <begin position="42"/>
        <end position="61"/>
    </location>
</feature>
<accession>A0A3S1B749</accession>
<comment type="caution">
    <text evidence="2">The sequence shown here is derived from an EMBL/GenBank/DDBJ whole genome shotgun (WGS) entry which is preliminary data.</text>
</comment>